<keyword evidence="1" id="KW-0560">Oxidoreductase</keyword>
<evidence type="ECO:0000256" key="1">
    <source>
        <dbReference type="ARBA" id="ARBA00023002"/>
    </source>
</evidence>
<evidence type="ECO:0000313" key="4">
    <source>
        <dbReference type="Proteomes" id="UP001187531"/>
    </source>
</evidence>
<dbReference type="PANTHER" id="PTHR10696">
    <property type="entry name" value="GAMMA-BUTYROBETAINE HYDROXYLASE-RELATED"/>
    <property type="match status" value="1"/>
</dbReference>
<dbReference type="GO" id="GO:0016491">
    <property type="term" value="F:oxidoreductase activity"/>
    <property type="evidence" value="ECO:0007669"/>
    <property type="project" value="UniProtKB-KW"/>
</dbReference>
<gene>
    <name evidence="3" type="ORF">QYM36_001373</name>
</gene>
<name>A0AA88IB95_ARTSF</name>
<dbReference type="GO" id="GO:0005739">
    <property type="term" value="C:mitochondrion"/>
    <property type="evidence" value="ECO:0007669"/>
    <property type="project" value="TreeGrafter"/>
</dbReference>
<dbReference type="AlphaFoldDB" id="A0AA88IB95"/>
<organism evidence="3 4">
    <name type="scientific">Artemia franciscana</name>
    <name type="common">Brine shrimp</name>
    <name type="synonym">Artemia sanfranciscana</name>
    <dbReference type="NCBI Taxonomy" id="6661"/>
    <lineage>
        <taxon>Eukaryota</taxon>
        <taxon>Metazoa</taxon>
        <taxon>Ecdysozoa</taxon>
        <taxon>Arthropoda</taxon>
        <taxon>Crustacea</taxon>
        <taxon>Branchiopoda</taxon>
        <taxon>Anostraca</taxon>
        <taxon>Artemiidae</taxon>
        <taxon>Artemia</taxon>
    </lineage>
</organism>
<dbReference type="GO" id="GO:0045329">
    <property type="term" value="P:carnitine biosynthetic process"/>
    <property type="evidence" value="ECO:0007669"/>
    <property type="project" value="TreeGrafter"/>
</dbReference>
<comment type="caution">
    <text evidence="3">The sequence shown here is derived from an EMBL/GenBank/DDBJ whole genome shotgun (WGS) entry which is preliminary data.</text>
</comment>
<evidence type="ECO:0000313" key="3">
    <source>
        <dbReference type="EMBL" id="KAK2724878.1"/>
    </source>
</evidence>
<dbReference type="Proteomes" id="UP001187531">
    <property type="component" value="Unassembled WGS sequence"/>
</dbReference>
<dbReference type="Gene3D" id="3.60.130.10">
    <property type="entry name" value="Clavaminate synthase-like"/>
    <property type="match status" value="1"/>
</dbReference>
<evidence type="ECO:0000259" key="2">
    <source>
        <dbReference type="Pfam" id="PF02668"/>
    </source>
</evidence>
<keyword evidence="4" id="KW-1185">Reference proteome</keyword>
<sequence>MLSDLLRSLMKTVSSSKVNILHCIAQDMTSAEKGENQLVDGFAVAENMRDKYPDAFKLLATTLVDWSDVGVDDSFTFNKVYRAPVFCQDITGQLIRINYSQPQRDSYFPGPLETVQDWYDALKLFCTMLYSEEYLVRLKLKPGDILIFDNRRVVHGRSGFGGGRHVEGAYIDWDEINSRLRVLEFGI</sequence>
<dbReference type="InterPro" id="IPR050411">
    <property type="entry name" value="AlphaKG_dependent_hydroxylases"/>
</dbReference>
<reference evidence="3" key="1">
    <citation type="submission" date="2023-07" db="EMBL/GenBank/DDBJ databases">
        <title>Chromosome-level genome assembly of Artemia franciscana.</title>
        <authorList>
            <person name="Jo E."/>
        </authorList>
    </citation>
    <scope>NUCLEOTIDE SEQUENCE</scope>
    <source>
        <tissue evidence="3">Whole body</tissue>
    </source>
</reference>
<dbReference type="SUPFAM" id="SSF51197">
    <property type="entry name" value="Clavaminate synthase-like"/>
    <property type="match status" value="1"/>
</dbReference>
<dbReference type="Pfam" id="PF02668">
    <property type="entry name" value="TauD"/>
    <property type="match status" value="1"/>
</dbReference>
<dbReference type="InterPro" id="IPR042098">
    <property type="entry name" value="TauD-like_sf"/>
</dbReference>
<dbReference type="PANTHER" id="PTHR10696:SF33">
    <property type="entry name" value="GAMMA-BUTYROBETAINE DIOXYGENASE"/>
    <property type="match status" value="1"/>
</dbReference>
<dbReference type="EMBL" id="JAVRJZ010000003">
    <property type="protein sequence ID" value="KAK2724878.1"/>
    <property type="molecule type" value="Genomic_DNA"/>
</dbReference>
<feature type="domain" description="TauD/TfdA-like" evidence="2">
    <location>
        <begin position="16"/>
        <end position="170"/>
    </location>
</feature>
<protein>
    <recommendedName>
        <fullName evidence="2">TauD/TfdA-like domain-containing protein</fullName>
    </recommendedName>
</protein>
<accession>A0AA88IB95</accession>
<dbReference type="InterPro" id="IPR003819">
    <property type="entry name" value="TauD/TfdA-like"/>
</dbReference>
<proteinExistence type="predicted"/>